<evidence type="ECO:0000256" key="6">
    <source>
        <dbReference type="ARBA" id="ARBA00022722"/>
    </source>
</evidence>
<keyword evidence="6" id="KW-0540">Nuclease</keyword>
<proteinExistence type="inferred from homology"/>
<dbReference type="OrthoDB" id="8082643at2"/>
<evidence type="ECO:0000256" key="3">
    <source>
        <dbReference type="ARBA" id="ARBA00005300"/>
    </source>
</evidence>
<evidence type="ECO:0000256" key="4">
    <source>
        <dbReference type="ARBA" id="ARBA00011245"/>
    </source>
</evidence>
<dbReference type="InterPro" id="IPR036397">
    <property type="entry name" value="RNaseH_sf"/>
</dbReference>
<dbReference type="SUPFAM" id="SSF53098">
    <property type="entry name" value="Ribonuclease H-like"/>
    <property type="match status" value="1"/>
</dbReference>
<keyword evidence="9" id="KW-0378">Hydrolase</keyword>
<keyword evidence="8" id="KW-0255">Endonuclease</keyword>
<accession>A0A370KWF5</accession>
<sequence length="176" mass="19158">MTDNTDTILLPESIAAGHDLRVFADGCYEPGSGEGGWAFVVYRNHAEVASGFGGVRDTANNTTELIALLEAVTWINSNATGEAAVVWSDSAYAVRGCNQLRHIWKNNGWKKISANAKIRSRTIANPDLWKAIDGQLSRNRLLTIAWCKGHSGLAGNEHADELAERGRRSLRGKGIR</sequence>
<name>A0A370KWF5_9HYPH</name>
<evidence type="ECO:0000256" key="10">
    <source>
        <dbReference type="ARBA" id="ARBA00022842"/>
    </source>
</evidence>
<reference evidence="12 13" key="1">
    <citation type="submission" date="2017-03" db="EMBL/GenBank/DDBJ databases">
        <title>Genome analysis of Rhizobial strains effectives or ineffectives for nitrogen fixation isolated from bean seeds.</title>
        <authorList>
            <person name="Peralta H."/>
            <person name="Aguilar-Vera A."/>
            <person name="Mora Y."/>
            <person name="Vargas-Lagunas C."/>
            <person name="Girard L."/>
            <person name="Mora J."/>
        </authorList>
    </citation>
    <scope>NUCLEOTIDE SEQUENCE [LARGE SCALE GENOMIC DNA]</scope>
    <source>
        <strain evidence="12 13">CCGM3</strain>
    </source>
</reference>
<evidence type="ECO:0000313" key="13">
    <source>
        <dbReference type="Proteomes" id="UP000254939"/>
    </source>
</evidence>
<dbReference type="InterPro" id="IPR002156">
    <property type="entry name" value="RNaseH_domain"/>
</dbReference>
<dbReference type="CDD" id="cd09278">
    <property type="entry name" value="RNase_HI_prokaryote_like"/>
    <property type="match status" value="1"/>
</dbReference>
<evidence type="ECO:0000256" key="8">
    <source>
        <dbReference type="ARBA" id="ARBA00022759"/>
    </source>
</evidence>
<dbReference type="InterPro" id="IPR022892">
    <property type="entry name" value="RNaseHI"/>
</dbReference>
<keyword evidence="7" id="KW-0479">Metal-binding</keyword>
<dbReference type="Gene3D" id="3.30.420.10">
    <property type="entry name" value="Ribonuclease H-like superfamily/Ribonuclease H"/>
    <property type="match status" value="1"/>
</dbReference>
<protein>
    <recommendedName>
        <fullName evidence="5">ribonuclease H</fullName>
        <ecNumber evidence="5">3.1.26.4</ecNumber>
    </recommendedName>
</protein>
<feature type="domain" description="RNase H type-1" evidence="11">
    <location>
        <begin position="16"/>
        <end position="168"/>
    </location>
</feature>
<dbReference type="InterPro" id="IPR050092">
    <property type="entry name" value="RNase_H"/>
</dbReference>
<comment type="similarity">
    <text evidence="3">Belongs to the RNase H family.</text>
</comment>
<dbReference type="GO" id="GO:0043137">
    <property type="term" value="P:DNA replication, removal of RNA primer"/>
    <property type="evidence" value="ECO:0007669"/>
    <property type="project" value="TreeGrafter"/>
</dbReference>
<dbReference type="Proteomes" id="UP000254939">
    <property type="component" value="Unassembled WGS sequence"/>
</dbReference>
<dbReference type="InterPro" id="IPR012337">
    <property type="entry name" value="RNaseH-like_sf"/>
</dbReference>
<keyword evidence="10" id="KW-0460">Magnesium</keyword>
<dbReference type="PANTHER" id="PTHR10642">
    <property type="entry name" value="RIBONUCLEASE H1"/>
    <property type="match status" value="1"/>
</dbReference>
<comment type="caution">
    <text evidence="12">The sequence shown here is derived from an EMBL/GenBank/DDBJ whole genome shotgun (WGS) entry which is preliminary data.</text>
</comment>
<dbReference type="GO" id="GO:0004523">
    <property type="term" value="F:RNA-DNA hybrid ribonuclease activity"/>
    <property type="evidence" value="ECO:0007669"/>
    <property type="project" value="UniProtKB-EC"/>
</dbReference>
<dbReference type="PANTHER" id="PTHR10642:SF26">
    <property type="entry name" value="RIBONUCLEASE H1"/>
    <property type="match status" value="1"/>
</dbReference>
<evidence type="ECO:0000256" key="1">
    <source>
        <dbReference type="ARBA" id="ARBA00000077"/>
    </source>
</evidence>
<evidence type="ECO:0000256" key="7">
    <source>
        <dbReference type="ARBA" id="ARBA00022723"/>
    </source>
</evidence>
<evidence type="ECO:0000313" key="12">
    <source>
        <dbReference type="EMBL" id="RDJ16224.1"/>
    </source>
</evidence>
<comment type="cofactor">
    <cofactor evidence="2">
        <name>Mg(2+)</name>
        <dbReference type="ChEBI" id="CHEBI:18420"/>
    </cofactor>
</comment>
<dbReference type="GO" id="GO:0046872">
    <property type="term" value="F:metal ion binding"/>
    <property type="evidence" value="ECO:0007669"/>
    <property type="project" value="UniProtKB-KW"/>
</dbReference>
<comment type="subunit">
    <text evidence="4">Monomer.</text>
</comment>
<evidence type="ECO:0000259" key="11">
    <source>
        <dbReference type="PROSITE" id="PS50879"/>
    </source>
</evidence>
<dbReference type="EC" id="3.1.26.4" evidence="5"/>
<dbReference type="AlphaFoldDB" id="A0A370KWF5"/>
<evidence type="ECO:0000256" key="5">
    <source>
        <dbReference type="ARBA" id="ARBA00012180"/>
    </source>
</evidence>
<evidence type="ECO:0000256" key="2">
    <source>
        <dbReference type="ARBA" id="ARBA00001946"/>
    </source>
</evidence>
<comment type="catalytic activity">
    <reaction evidence="1">
        <text>Endonucleolytic cleavage to 5'-phosphomonoester.</text>
        <dbReference type="EC" id="3.1.26.4"/>
    </reaction>
</comment>
<evidence type="ECO:0000256" key="9">
    <source>
        <dbReference type="ARBA" id="ARBA00022801"/>
    </source>
</evidence>
<dbReference type="RefSeq" id="WP_114710778.1">
    <property type="nucleotide sequence ID" value="NZ_KZ857258.1"/>
</dbReference>
<dbReference type="Pfam" id="PF00075">
    <property type="entry name" value="RNase_H"/>
    <property type="match status" value="1"/>
</dbReference>
<organism evidence="12 13">
    <name type="scientific">Rhizobium grahamii</name>
    <dbReference type="NCBI Taxonomy" id="1120045"/>
    <lineage>
        <taxon>Bacteria</taxon>
        <taxon>Pseudomonadati</taxon>
        <taxon>Pseudomonadota</taxon>
        <taxon>Alphaproteobacteria</taxon>
        <taxon>Hyphomicrobiales</taxon>
        <taxon>Rhizobiaceae</taxon>
        <taxon>Rhizobium/Agrobacterium group</taxon>
        <taxon>Rhizobium</taxon>
    </lineage>
</organism>
<dbReference type="PROSITE" id="PS50879">
    <property type="entry name" value="RNASE_H_1"/>
    <property type="match status" value="1"/>
</dbReference>
<dbReference type="GO" id="GO:0003676">
    <property type="term" value="F:nucleic acid binding"/>
    <property type="evidence" value="ECO:0007669"/>
    <property type="project" value="InterPro"/>
</dbReference>
<gene>
    <name evidence="12" type="ORF">B5K06_01355</name>
</gene>
<dbReference type="EMBL" id="NAAC01000002">
    <property type="protein sequence ID" value="RDJ16224.1"/>
    <property type="molecule type" value="Genomic_DNA"/>
</dbReference>